<sequence>MAKRQDPTTGPKAAMIDSTVSLIRERGVAATSFADVLAHSGAPRGSVYHHFPRGKAQLVEEATAAAADRIERGVERVLDGTDMVGALRALADTWRRGFETSNYRAGCPIAAAALGTEPGARTIAGTAFDTWRARIADKLTGEGVTADRAASLALLIVGSLEGALVVAQAQGSCAPLDTVVDELTLVCRAAIPD</sequence>
<dbReference type="InterPro" id="IPR009057">
    <property type="entry name" value="Homeodomain-like_sf"/>
</dbReference>
<evidence type="ECO:0000313" key="6">
    <source>
        <dbReference type="EMBL" id="GAA4478724.1"/>
    </source>
</evidence>
<keyword evidence="3" id="KW-0804">Transcription</keyword>
<evidence type="ECO:0000313" key="7">
    <source>
        <dbReference type="Proteomes" id="UP001501183"/>
    </source>
</evidence>
<feature type="domain" description="HTH tetR-type" evidence="5">
    <location>
        <begin position="9"/>
        <end position="69"/>
    </location>
</feature>
<comment type="caution">
    <text evidence="6">The sequence shown here is derived from an EMBL/GenBank/DDBJ whole genome shotgun (WGS) entry which is preliminary data.</text>
</comment>
<dbReference type="SUPFAM" id="SSF48498">
    <property type="entry name" value="Tetracyclin repressor-like, C-terminal domain"/>
    <property type="match status" value="1"/>
</dbReference>
<dbReference type="Proteomes" id="UP001501183">
    <property type="component" value="Unassembled WGS sequence"/>
</dbReference>
<dbReference type="InterPro" id="IPR036271">
    <property type="entry name" value="Tet_transcr_reg_TetR-rel_C_sf"/>
</dbReference>
<reference evidence="7" key="1">
    <citation type="journal article" date="2019" name="Int. J. Syst. Evol. Microbiol.">
        <title>The Global Catalogue of Microorganisms (GCM) 10K type strain sequencing project: providing services to taxonomists for standard genome sequencing and annotation.</title>
        <authorList>
            <consortium name="The Broad Institute Genomics Platform"/>
            <consortium name="The Broad Institute Genome Sequencing Center for Infectious Disease"/>
            <person name="Wu L."/>
            <person name="Ma J."/>
        </authorList>
    </citation>
    <scope>NUCLEOTIDE SEQUENCE [LARGE SCALE GENOMIC DNA]</scope>
    <source>
        <strain evidence="7">JCM 32206</strain>
    </source>
</reference>
<keyword evidence="2 4" id="KW-0238">DNA-binding</keyword>
<evidence type="ECO:0000256" key="3">
    <source>
        <dbReference type="ARBA" id="ARBA00023163"/>
    </source>
</evidence>
<organism evidence="6 7">
    <name type="scientific">Rhodococcus olei</name>
    <dbReference type="NCBI Taxonomy" id="2161675"/>
    <lineage>
        <taxon>Bacteria</taxon>
        <taxon>Bacillati</taxon>
        <taxon>Actinomycetota</taxon>
        <taxon>Actinomycetes</taxon>
        <taxon>Mycobacteriales</taxon>
        <taxon>Nocardiaceae</taxon>
        <taxon>Rhodococcus</taxon>
    </lineage>
</organism>
<dbReference type="RefSeq" id="WP_345344821.1">
    <property type="nucleotide sequence ID" value="NZ_BAABFB010000036.1"/>
</dbReference>
<dbReference type="PROSITE" id="PS50977">
    <property type="entry name" value="HTH_TETR_2"/>
    <property type="match status" value="1"/>
</dbReference>
<keyword evidence="7" id="KW-1185">Reference proteome</keyword>
<dbReference type="PANTHER" id="PTHR47506">
    <property type="entry name" value="TRANSCRIPTIONAL REGULATORY PROTEIN"/>
    <property type="match status" value="1"/>
</dbReference>
<evidence type="ECO:0000256" key="2">
    <source>
        <dbReference type="ARBA" id="ARBA00023125"/>
    </source>
</evidence>
<proteinExistence type="predicted"/>
<evidence type="ECO:0000256" key="1">
    <source>
        <dbReference type="ARBA" id="ARBA00023015"/>
    </source>
</evidence>
<accession>A0ABP8P2L9</accession>
<feature type="DNA-binding region" description="H-T-H motif" evidence="4">
    <location>
        <begin position="32"/>
        <end position="51"/>
    </location>
</feature>
<name>A0ABP8P2L9_9NOCA</name>
<dbReference type="PANTHER" id="PTHR47506:SF3">
    <property type="entry name" value="HTH-TYPE TRANSCRIPTIONAL REGULATOR LMRA"/>
    <property type="match status" value="1"/>
</dbReference>
<dbReference type="SUPFAM" id="SSF46689">
    <property type="entry name" value="Homeodomain-like"/>
    <property type="match status" value="1"/>
</dbReference>
<keyword evidence="1" id="KW-0805">Transcription regulation</keyword>
<evidence type="ECO:0000259" key="5">
    <source>
        <dbReference type="PROSITE" id="PS50977"/>
    </source>
</evidence>
<dbReference type="EMBL" id="BAABFB010000036">
    <property type="protein sequence ID" value="GAA4478724.1"/>
    <property type="molecule type" value="Genomic_DNA"/>
</dbReference>
<dbReference type="InterPro" id="IPR001647">
    <property type="entry name" value="HTH_TetR"/>
</dbReference>
<dbReference type="Pfam" id="PF21993">
    <property type="entry name" value="TetR_C_13_2"/>
    <property type="match status" value="1"/>
</dbReference>
<protein>
    <submittedName>
        <fullName evidence="6">TetR/AcrR family transcriptional regulator</fullName>
    </submittedName>
</protein>
<evidence type="ECO:0000256" key="4">
    <source>
        <dbReference type="PROSITE-ProRule" id="PRU00335"/>
    </source>
</evidence>
<dbReference type="InterPro" id="IPR054156">
    <property type="entry name" value="YxaF_TetR_C"/>
</dbReference>
<dbReference type="Gene3D" id="1.10.357.10">
    <property type="entry name" value="Tetracycline Repressor, domain 2"/>
    <property type="match status" value="1"/>
</dbReference>
<dbReference type="Pfam" id="PF00440">
    <property type="entry name" value="TetR_N"/>
    <property type="match status" value="1"/>
</dbReference>
<gene>
    <name evidence="6" type="ORF">GCM10023094_22810</name>
</gene>